<dbReference type="Pfam" id="PF02321">
    <property type="entry name" value="OEP"/>
    <property type="match status" value="2"/>
</dbReference>
<keyword evidence="2" id="KW-0812">Transmembrane</keyword>
<evidence type="ECO:0000256" key="1">
    <source>
        <dbReference type="ARBA" id="ARBA00007613"/>
    </source>
</evidence>
<evidence type="ECO:0000313" key="3">
    <source>
        <dbReference type="EMBL" id="RIA36870.1"/>
    </source>
</evidence>
<feature type="chain" id="PRO_5017105125" evidence="2">
    <location>
        <begin position="21"/>
        <end position="490"/>
    </location>
</feature>
<dbReference type="EMBL" id="QXDC01000005">
    <property type="protein sequence ID" value="RIA36870.1"/>
    <property type="molecule type" value="Genomic_DNA"/>
</dbReference>
<proteinExistence type="inferred from homology"/>
<dbReference type="PANTHER" id="PTHR30203:SF25">
    <property type="entry name" value="OUTER MEMBRANE PROTEIN-RELATED"/>
    <property type="match status" value="1"/>
</dbReference>
<keyword evidence="4" id="KW-1185">Reference proteome</keyword>
<dbReference type="Gene3D" id="1.20.1600.10">
    <property type="entry name" value="Outer membrane efflux proteins (OEP)"/>
    <property type="match status" value="1"/>
</dbReference>
<evidence type="ECO:0000313" key="4">
    <source>
        <dbReference type="Proteomes" id="UP000266568"/>
    </source>
</evidence>
<dbReference type="PANTHER" id="PTHR30203">
    <property type="entry name" value="OUTER MEMBRANE CATION EFFLUX PROTEIN"/>
    <property type="match status" value="1"/>
</dbReference>
<dbReference type="Proteomes" id="UP000266568">
    <property type="component" value="Unassembled WGS sequence"/>
</dbReference>
<dbReference type="Gene3D" id="2.20.200.10">
    <property type="entry name" value="Outer membrane efflux proteins (OEP)"/>
    <property type="match status" value="1"/>
</dbReference>
<comment type="similarity">
    <text evidence="1 2">Belongs to the outer membrane factor (OMF) (TC 1.B.17) family.</text>
</comment>
<comment type="caution">
    <text evidence="3">The sequence shown here is derived from an EMBL/GenBank/DDBJ whole genome shotgun (WGS) entry which is preliminary data.</text>
</comment>
<keyword evidence="2" id="KW-0472">Membrane</keyword>
<feature type="signal peptide" evidence="2">
    <location>
        <begin position="1"/>
        <end position="20"/>
    </location>
</feature>
<dbReference type="AlphaFoldDB" id="A0A397NH95"/>
<keyword evidence="2" id="KW-1134">Transmembrane beta strand</keyword>
<sequence>MTRAGASAIVAAALPLAACATPAPRTAPPSIITAQALPAHYAIIASPNAGETAADLTLWWRRFDDPTLTRLIEVALAANQDIVQAAARLVQAQARARAAGAARLPTLGIVLDPARTLTRPAGAIGPRTALDGAASLGWDPDLFGGLASAHRGARAELRAAGYDLATVQRAAVAEVAASYVSYRALEVRLVEARTALSGQRALLDVIEHRYAIGIAVAADVERAKLQLFQIEARVPALDDARRRAANRIAVLIDRPPGTIESMLKAHLEAPRSAPCGTAPLPHADMLPAAGVPADLLRRRPDVRAAEQRIAVAAANAGVARAALQPQLSLGAVIGGAAFSLPSLVDSLVSTVVGRISQTLFDGGRGRAMLDEQRAAARGAIAAYRATILTALEDVENARSAVAAGASGVRIAKEACTAAQRNAALTRGAYEIGLSDLFILLDADQQALAERDALIVAKADQALAQMQLYVALGGGWAIPAPQTLDRPPRIP</sequence>
<keyword evidence="2 3" id="KW-0449">Lipoprotein</keyword>
<gene>
    <name evidence="3" type="ORF">DFR49_4162</name>
</gene>
<dbReference type="InterPro" id="IPR010131">
    <property type="entry name" value="MdtP/NodT-like"/>
</dbReference>
<dbReference type="InterPro" id="IPR003423">
    <property type="entry name" value="OMP_efflux"/>
</dbReference>
<dbReference type="GO" id="GO:0015562">
    <property type="term" value="F:efflux transmembrane transporter activity"/>
    <property type="evidence" value="ECO:0007669"/>
    <property type="project" value="InterPro"/>
</dbReference>
<keyword evidence="2" id="KW-0732">Signal</keyword>
<reference evidence="3 4" key="1">
    <citation type="submission" date="2018-08" db="EMBL/GenBank/DDBJ databases">
        <title>Genomic Encyclopedia of Type Strains, Phase IV (KMG-IV): sequencing the most valuable type-strain genomes for metagenomic binning, comparative biology and taxonomic classification.</title>
        <authorList>
            <person name="Goeker M."/>
        </authorList>
    </citation>
    <scope>NUCLEOTIDE SEQUENCE [LARGE SCALE GENOMIC DNA]</scope>
    <source>
        <strain evidence="3 4">DSM 25527</strain>
    </source>
</reference>
<dbReference type="NCBIfam" id="TIGR01845">
    <property type="entry name" value="outer_NodT"/>
    <property type="match status" value="1"/>
</dbReference>
<keyword evidence="2" id="KW-0564">Palmitate</keyword>
<name>A0A397NH95_9SPHN</name>
<dbReference type="RefSeq" id="WP_170151073.1">
    <property type="nucleotide sequence ID" value="NZ_QXDC01000005.1"/>
</dbReference>
<organism evidence="3 4">
    <name type="scientific">Hephaestia caeni</name>
    <dbReference type="NCBI Taxonomy" id="645617"/>
    <lineage>
        <taxon>Bacteria</taxon>
        <taxon>Pseudomonadati</taxon>
        <taxon>Pseudomonadota</taxon>
        <taxon>Alphaproteobacteria</taxon>
        <taxon>Sphingomonadales</taxon>
        <taxon>Sphingomonadaceae</taxon>
        <taxon>Hephaestia</taxon>
    </lineage>
</organism>
<accession>A0A397NH95</accession>
<dbReference type="GO" id="GO:0005886">
    <property type="term" value="C:plasma membrane"/>
    <property type="evidence" value="ECO:0007669"/>
    <property type="project" value="UniProtKB-SubCell"/>
</dbReference>
<evidence type="ECO:0000256" key="2">
    <source>
        <dbReference type="RuleBase" id="RU362097"/>
    </source>
</evidence>
<comment type="subcellular location">
    <subcellularLocation>
        <location evidence="2">Cell membrane</location>
        <topology evidence="2">Lipid-anchor</topology>
    </subcellularLocation>
</comment>
<protein>
    <submittedName>
        <fullName evidence="3">NodT family efflux transporter outer membrane factor (OMF) lipoprotein</fullName>
    </submittedName>
</protein>
<dbReference type="SUPFAM" id="SSF56954">
    <property type="entry name" value="Outer membrane efflux proteins (OEP)"/>
    <property type="match status" value="1"/>
</dbReference>